<comment type="caution">
    <text evidence="12">The sequence shown here is derived from an EMBL/GenBank/DDBJ whole genome shotgun (WGS) entry which is preliminary data.</text>
</comment>
<dbReference type="PROSITE" id="PS00211">
    <property type="entry name" value="ABC_TRANSPORTER_1"/>
    <property type="match status" value="1"/>
</dbReference>
<dbReference type="AlphaFoldDB" id="A0A1Z5HMY2"/>
<keyword evidence="7" id="KW-1278">Translocase</keyword>
<keyword evidence="3 10" id="KW-0813">Transport</keyword>
<evidence type="ECO:0000256" key="9">
    <source>
        <dbReference type="ARBA" id="ARBA00025157"/>
    </source>
</evidence>
<comment type="subcellular location">
    <subcellularLocation>
        <location evidence="1 10">Cell membrane</location>
        <topology evidence="1 10">Peripheral membrane protein</topology>
    </subcellularLocation>
</comment>
<dbReference type="GO" id="GO:0043190">
    <property type="term" value="C:ATP-binding cassette (ABC) transporter complex"/>
    <property type="evidence" value="ECO:0007669"/>
    <property type="project" value="TreeGrafter"/>
</dbReference>
<dbReference type="Gene3D" id="3.40.50.300">
    <property type="entry name" value="P-loop containing nucleotide triphosphate hydrolases"/>
    <property type="match status" value="1"/>
</dbReference>
<reference evidence="13" key="1">
    <citation type="journal article" date="2017" name="Appl. Environ. Microbiol.">
        <title>Genomic analysis of Calderihabitans maritimus KKC1, a thermophilic hydrogenogenic carboxydotrophic bacterium isolated from marine sediment.</title>
        <authorList>
            <person name="Omae K."/>
            <person name="Yoneda Y."/>
            <person name="Fukuyama Y."/>
            <person name="Yoshida T."/>
            <person name="Sako Y."/>
        </authorList>
    </citation>
    <scope>NUCLEOTIDE SEQUENCE [LARGE SCALE GENOMIC DNA]</scope>
    <source>
        <strain evidence="13">KKC1</strain>
    </source>
</reference>
<evidence type="ECO:0000256" key="10">
    <source>
        <dbReference type="RuleBase" id="RU364103"/>
    </source>
</evidence>
<dbReference type="EMBL" id="BDGJ01000001">
    <property type="protein sequence ID" value="GAW90879.1"/>
    <property type="molecule type" value="Genomic_DNA"/>
</dbReference>
<dbReference type="InterPro" id="IPR017871">
    <property type="entry name" value="ABC_transporter-like_CS"/>
</dbReference>
<dbReference type="InterPro" id="IPR050095">
    <property type="entry name" value="ECF_ABC_transporter_ATP-bd"/>
</dbReference>
<name>A0A1Z5HMY2_9FIRM</name>
<organism evidence="12 13">
    <name type="scientific">Calderihabitans maritimus</name>
    <dbReference type="NCBI Taxonomy" id="1246530"/>
    <lineage>
        <taxon>Bacteria</taxon>
        <taxon>Bacillati</taxon>
        <taxon>Bacillota</taxon>
        <taxon>Clostridia</taxon>
        <taxon>Neomoorellales</taxon>
        <taxon>Calderihabitantaceae</taxon>
        <taxon>Calderihabitans</taxon>
    </lineage>
</organism>
<keyword evidence="6 10" id="KW-0067">ATP-binding</keyword>
<dbReference type="Pfam" id="PF00005">
    <property type="entry name" value="ABC_tran"/>
    <property type="match status" value="1"/>
</dbReference>
<dbReference type="PROSITE" id="PS50893">
    <property type="entry name" value="ABC_TRANSPORTER_2"/>
    <property type="match status" value="1"/>
</dbReference>
<evidence type="ECO:0000259" key="11">
    <source>
        <dbReference type="PROSITE" id="PS50893"/>
    </source>
</evidence>
<dbReference type="OrthoDB" id="9814634at2"/>
<sequence>MISIENLSYMYKRGTPEENLALNNINLEIKQGEFIVIIGPNGSGKSTLAKQLNALLLPSKGRVLVNGMDTADASHLWEIRRQVGMVFQNPDNQLVATLVEEDVAFGPENLGIDPEEIKLRVDEALAAVGMLEYRKHPPHLLSGGQKQRVAIAGVLAMKPACLVLDEPTAMLDPAGRKEVMAAIKRLNKEEGLTVVHITHFMDEAAAADRVAVMERGKIVMEGPPREIFSRVRQLKDLGLDVPQMTELAALLRNRGVPVSPEILTVDEMVKAICQLT</sequence>
<evidence type="ECO:0000313" key="12">
    <source>
        <dbReference type="EMBL" id="GAW90879.1"/>
    </source>
</evidence>
<evidence type="ECO:0000256" key="1">
    <source>
        <dbReference type="ARBA" id="ARBA00004202"/>
    </source>
</evidence>
<dbReference type="NCBIfam" id="TIGR04520">
    <property type="entry name" value="ECF_ATPase_1"/>
    <property type="match status" value="1"/>
</dbReference>
<evidence type="ECO:0000256" key="8">
    <source>
        <dbReference type="ARBA" id="ARBA00023136"/>
    </source>
</evidence>
<comment type="similarity">
    <text evidence="2 10">Belongs to the ABC transporter superfamily.</text>
</comment>
<evidence type="ECO:0000256" key="7">
    <source>
        <dbReference type="ARBA" id="ARBA00022967"/>
    </source>
</evidence>
<evidence type="ECO:0000256" key="3">
    <source>
        <dbReference type="ARBA" id="ARBA00022448"/>
    </source>
</evidence>
<feature type="domain" description="ABC transporter" evidence="11">
    <location>
        <begin position="2"/>
        <end position="240"/>
    </location>
</feature>
<dbReference type="PANTHER" id="PTHR43553">
    <property type="entry name" value="HEAVY METAL TRANSPORTER"/>
    <property type="match status" value="1"/>
</dbReference>
<keyword evidence="4 10" id="KW-1003">Cell membrane</keyword>
<comment type="function">
    <text evidence="10">Part of an ABC transporter complex. Responsible for energy coupling to the transport system.</text>
</comment>
<dbReference type="NCBIfam" id="TIGR01166">
    <property type="entry name" value="cbiO"/>
    <property type="match status" value="1"/>
</dbReference>
<evidence type="ECO:0000256" key="5">
    <source>
        <dbReference type="ARBA" id="ARBA00022741"/>
    </source>
</evidence>
<keyword evidence="8 10" id="KW-0472">Membrane</keyword>
<dbReference type="FunFam" id="3.40.50.300:FF:000224">
    <property type="entry name" value="Energy-coupling factor transporter ATP-binding protein EcfA"/>
    <property type="match status" value="1"/>
</dbReference>
<dbReference type="SMART" id="SM00382">
    <property type="entry name" value="AAA"/>
    <property type="match status" value="1"/>
</dbReference>
<dbReference type="InterPro" id="IPR030947">
    <property type="entry name" value="EcfA_1"/>
</dbReference>
<dbReference type="GO" id="GO:0006824">
    <property type="term" value="P:cobalt ion transport"/>
    <property type="evidence" value="ECO:0007669"/>
    <property type="project" value="InterPro"/>
</dbReference>
<dbReference type="InterPro" id="IPR015856">
    <property type="entry name" value="ABC_transpr_CbiO/EcfA_su"/>
</dbReference>
<dbReference type="InterPro" id="IPR003593">
    <property type="entry name" value="AAA+_ATPase"/>
</dbReference>
<accession>A0A1Z5HMY2</accession>
<evidence type="ECO:0000256" key="6">
    <source>
        <dbReference type="ARBA" id="ARBA00022840"/>
    </source>
</evidence>
<dbReference type="InterPro" id="IPR005876">
    <property type="entry name" value="Co_trans_ATP-bd"/>
</dbReference>
<dbReference type="GO" id="GO:0005524">
    <property type="term" value="F:ATP binding"/>
    <property type="evidence" value="ECO:0007669"/>
    <property type="project" value="UniProtKB-UniRule"/>
</dbReference>
<dbReference type="RefSeq" id="WP_088552494.1">
    <property type="nucleotide sequence ID" value="NZ_BDGJ01000001.1"/>
</dbReference>
<dbReference type="GO" id="GO:0016887">
    <property type="term" value="F:ATP hydrolysis activity"/>
    <property type="evidence" value="ECO:0007669"/>
    <property type="project" value="InterPro"/>
</dbReference>
<dbReference type="PANTHER" id="PTHR43553:SF24">
    <property type="entry name" value="ENERGY-COUPLING FACTOR TRANSPORTER ATP-BINDING PROTEIN ECFA1"/>
    <property type="match status" value="1"/>
</dbReference>
<evidence type="ECO:0000313" key="13">
    <source>
        <dbReference type="Proteomes" id="UP000197032"/>
    </source>
</evidence>
<comment type="function">
    <text evidence="9">Probably part of an ABC transporter complex. Responsible for energy coupling to the transport system.</text>
</comment>
<keyword evidence="13" id="KW-1185">Reference proteome</keyword>
<dbReference type="InterPro" id="IPR027417">
    <property type="entry name" value="P-loop_NTPase"/>
</dbReference>
<keyword evidence="5 10" id="KW-0547">Nucleotide-binding</keyword>
<dbReference type="GO" id="GO:0042626">
    <property type="term" value="F:ATPase-coupled transmembrane transporter activity"/>
    <property type="evidence" value="ECO:0007669"/>
    <property type="project" value="TreeGrafter"/>
</dbReference>
<gene>
    <name evidence="12" type="ORF">KKC1_00410</name>
</gene>
<dbReference type="CDD" id="cd03225">
    <property type="entry name" value="ABC_cobalt_CbiO_domain1"/>
    <property type="match status" value="1"/>
</dbReference>
<evidence type="ECO:0000256" key="2">
    <source>
        <dbReference type="ARBA" id="ARBA00005417"/>
    </source>
</evidence>
<dbReference type="SUPFAM" id="SSF52540">
    <property type="entry name" value="P-loop containing nucleoside triphosphate hydrolases"/>
    <property type="match status" value="1"/>
</dbReference>
<proteinExistence type="inferred from homology"/>
<protein>
    <recommendedName>
        <fullName evidence="10">ABC transporter ATP-binding protein</fullName>
    </recommendedName>
</protein>
<evidence type="ECO:0000256" key="4">
    <source>
        <dbReference type="ARBA" id="ARBA00022475"/>
    </source>
</evidence>
<dbReference type="InterPro" id="IPR003439">
    <property type="entry name" value="ABC_transporter-like_ATP-bd"/>
</dbReference>
<dbReference type="Proteomes" id="UP000197032">
    <property type="component" value="Unassembled WGS sequence"/>
</dbReference>